<dbReference type="RefSeq" id="WP_142988476.1">
    <property type="nucleotide sequence ID" value="NZ_FZOU01000017.1"/>
</dbReference>
<dbReference type="AlphaFoldDB" id="A0A239MPG4"/>
<protein>
    <submittedName>
        <fullName evidence="2">Uncharacterized protein</fullName>
    </submittedName>
</protein>
<evidence type="ECO:0000256" key="1">
    <source>
        <dbReference type="SAM" id="MobiDB-lite"/>
    </source>
</evidence>
<keyword evidence="3" id="KW-1185">Reference proteome</keyword>
<evidence type="ECO:0000313" key="3">
    <source>
        <dbReference type="Proteomes" id="UP000198356"/>
    </source>
</evidence>
<organism evidence="2 3">
    <name type="scientific">Granulicella rosea</name>
    <dbReference type="NCBI Taxonomy" id="474952"/>
    <lineage>
        <taxon>Bacteria</taxon>
        <taxon>Pseudomonadati</taxon>
        <taxon>Acidobacteriota</taxon>
        <taxon>Terriglobia</taxon>
        <taxon>Terriglobales</taxon>
        <taxon>Acidobacteriaceae</taxon>
        <taxon>Granulicella</taxon>
    </lineage>
</organism>
<gene>
    <name evidence="2" type="ORF">SAMN05421770_11714</name>
</gene>
<feature type="compositionally biased region" description="Polar residues" evidence="1">
    <location>
        <begin position="95"/>
        <end position="105"/>
    </location>
</feature>
<feature type="region of interest" description="Disordered" evidence="1">
    <location>
        <begin position="64"/>
        <end position="105"/>
    </location>
</feature>
<evidence type="ECO:0000313" key="2">
    <source>
        <dbReference type="EMBL" id="SNT43992.1"/>
    </source>
</evidence>
<name>A0A239MPG4_9BACT</name>
<proteinExistence type="predicted"/>
<accession>A0A239MPG4</accession>
<dbReference type="EMBL" id="FZOU01000017">
    <property type="protein sequence ID" value="SNT43992.1"/>
    <property type="molecule type" value="Genomic_DNA"/>
</dbReference>
<feature type="compositionally biased region" description="Low complexity" evidence="1">
    <location>
        <begin position="69"/>
        <end position="81"/>
    </location>
</feature>
<dbReference type="Proteomes" id="UP000198356">
    <property type="component" value="Unassembled WGS sequence"/>
</dbReference>
<sequence>MEKAPISALYLASCWETAAPRGTHFSGKDFSAGVWNLSGTQFSVEAGPFQGIVTEKHPFQRYSTEKDPNAAAASAPMNEAPISAVETSAMPKNKPTGTHFSGSRG</sequence>
<reference evidence="2 3" key="1">
    <citation type="submission" date="2017-06" db="EMBL/GenBank/DDBJ databases">
        <authorList>
            <person name="Kim H.J."/>
            <person name="Triplett B.A."/>
        </authorList>
    </citation>
    <scope>NUCLEOTIDE SEQUENCE [LARGE SCALE GENOMIC DNA]</scope>
    <source>
        <strain evidence="2 3">DSM 18704</strain>
    </source>
</reference>